<dbReference type="InterPro" id="IPR029070">
    <property type="entry name" value="Chitinase_insertion_sf"/>
</dbReference>
<dbReference type="GO" id="GO:0008843">
    <property type="term" value="F:endochitinase activity"/>
    <property type="evidence" value="ECO:0007669"/>
    <property type="project" value="UniProtKB-EC"/>
</dbReference>
<evidence type="ECO:0000313" key="12">
    <source>
        <dbReference type="Proteomes" id="UP000613177"/>
    </source>
</evidence>
<keyword evidence="2 7" id="KW-0378">Hydrolase</keyword>
<name>A0A8H7SUY1_9FUNG</name>
<dbReference type="GO" id="GO:0006032">
    <property type="term" value="P:chitin catabolic process"/>
    <property type="evidence" value="ECO:0007669"/>
    <property type="project" value="UniProtKB-KW"/>
</dbReference>
<comment type="catalytic activity">
    <reaction evidence="1">
        <text>Random endo-hydrolysis of N-acetyl-beta-D-glucosaminide (1-&gt;4)-beta-linkages in chitin and chitodextrins.</text>
        <dbReference type="EC" id="3.2.1.14"/>
    </reaction>
</comment>
<dbReference type="GO" id="GO:0005576">
    <property type="term" value="C:extracellular region"/>
    <property type="evidence" value="ECO:0007669"/>
    <property type="project" value="TreeGrafter"/>
</dbReference>
<evidence type="ECO:0000256" key="9">
    <source>
        <dbReference type="SAM" id="SignalP"/>
    </source>
</evidence>
<dbReference type="PANTHER" id="PTHR11177:SF392">
    <property type="entry name" value="HAP41P"/>
    <property type="match status" value="1"/>
</dbReference>
<gene>
    <name evidence="11" type="ORF">INT48_008121</name>
</gene>
<dbReference type="PROSITE" id="PS51910">
    <property type="entry name" value="GH18_2"/>
    <property type="match status" value="1"/>
</dbReference>
<proteinExistence type="inferred from homology"/>
<dbReference type="GO" id="GO:0000272">
    <property type="term" value="P:polysaccharide catabolic process"/>
    <property type="evidence" value="ECO:0007669"/>
    <property type="project" value="UniProtKB-KW"/>
</dbReference>
<evidence type="ECO:0000256" key="8">
    <source>
        <dbReference type="RuleBase" id="RU004453"/>
    </source>
</evidence>
<keyword evidence="3" id="KW-0146">Chitin degradation</keyword>
<keyword evidence="12" id="KW-1185">Reference proteome</keyword>
<accession>A0A8H7SUY1</accession>
<dbReference type="InterPro" id="IPR011583">
    <property type="entry name" value="Chitinase_II/V-like_cat"/>
</dbReference>
<evidence type="ECO:0000256" key="1">
    <source>
        <dbReference type="ARBA" id="ARBA00000822"/>
    </source>
</evidence>
<evidence type="ECO:0000256" key="3">
    <source>
        <dbReference type="ARBA" id="ARBA00023024"/>
    </source>
</evidence>
<keyword evidence="6" id="KW-0624">Polysaccharide degradation</keyword>
<evidence type="ECO:0000259" key="10">
    <source>
        <dbReference type="PROSITE" id="PS51910"/>
    </source>
</evidence>
<keyword evidence="4" id="KW-0119">Carbohydrate metabolism</keyword>
<dbReference type="OrthoDB" id="448446at2759"/>
<dbReference type="SUPFAM" id="SSF54556">
    <property type="entry name" value="Chitinase insertion domain"/>
    <property type="match status" value="1"/>
</dbReference>
<dbReference type="Proteomes" id="UP000613177">
    <property type="component" value="Unassembled WGS sequence"/>
</dbReference>
<organism evidence="11 12">
    <name type="scientific">Thamnidium elegans</name>
    <dbReference type="NCBI Taxonomy" id="101142"/>
    <lineage>
        <taxon>Eukaryota</taxon>
        <taxon>Fungi</taxon>
        <taxon>Fungi incertae sedis</taxon>
        <taxon>Mucoromycota</taxon>
        <taxon>Mucoromycotina</taxon>
        <taxon>Mucoromycetes</taxon>
        <taxon>Mucorales</taxon>
        <taxon>Mucorineae</taxon>
        <taxon>Mucoraceae</taxon>
        <taxon>Thamnidium</taxon>
    </lineage>
</organism>
<evidence type="ECO:0000256" key="4">
    <source>
        <dbReference type="ARBA" id="ARBA00023277"/>
    </source>
</evidence>
<feature type="signal peptide" evidence="9">
    <location>
        <begin position="1"/>
        <end position="20"/>
    </location>
</feature>
<keyword evidence="5 7" id="KW-0326">Glycosidase</keyword>
<protein>
    <recommendedName>
        <fullName evidence="10">GH18 domain-containing protein</fullName>
    </recommendedName>
</protein>
<dbReference type="PANTHER" id="PTHR11177">
    <property type="entry name" value="CHITINASE"/>
    <property type="match status" value="1"/>
</dbReference>
<evidence type="ECO:0000256" key="7">
    <source>
        <dbReference type="RuleBase" id="RU000489"/>
    </source>
</evidence>
<dbReference type="InterPro" id="IPR050314">
    <property type="entry name" value="Glycosyl_Hydrlase_18"/>
</dbReference>
<reference evidence="11" key="1">
    <citation type="submission" date="2021-01" db="EMBL/GenBank/DDBJ databases">
        <title>Metabolic potential, ecology and presence of endohyphal bacteria is reflected in genomic diversity of Mucoromycotina.</title>
        <authorList>
            <person name="Muszewska A."/>
            <person name="Okrasinska A."/>
            <person name="Steczkiewicz K."/>
            <person name="Drgas O."/>
            <person name="Orlowska M."/>
            <person name="Perlinska-Lenart U."/>
            <person name="Aleksandrzak-Piekarczyk T."/>
            <person name="Szatraj K."/>
            <person name="Zielenkiewicz U."/>
            <person name="Pilsyk S."/>
            <person name="Malc E."/>
            <person name="Mieczkowski P."/>
            <person name="Kruszewska J.S."/>
            <person name="Biernat P."/>
            <person name="Pawlowska J."/>
        </authorList>
    </citation>
    <scope>NUCLEOTIDE SEQUENCE</scope>
    <source>
        <strain evidence="11">WA0000018081</strain>
    </source>
</reference>
<keyword evidence="9" id="KW-0732">Signal</keyword>
<dbReference type="Gene3D" id="3.20.20.80">
    <property type="entry name" value="Glycosidases"/>
    <property type="match status" value="1"/>
</dbReference>
<dbReference type="Pfam" id="PF00704">
    <property type="entry name" value="Glyco_hydro_18"/>
    <property type="match status" value="1"/>
</dbReference>
<dbReference type="InterPro" id="IPR001579">
    <property type="entry name" value="Glyco_hydro_18_chit_AS"/>
</dbReference>
<comment type="caution">
    <text evidence="11">The sequence shown here is derived from an EMBL/GenBank/DDBJ whole genome shotgun (WGS) entry which is preliminary data.</text>
</comment>
<dbReference type="EMBL" id="JAEPRE010000023">
    <property type="protein sequence ID" value="KAG2236029.1"/>
    <property type="molecule type" value="Genomic_DNA"/>
</dbReference>
<feature type="domain" description="GH18" evidence="10">
    <location>
        <begin position="50"/>
        <end position="421"/>
    </location>
</feature>
<evidence type="ECO:0000313" key="11">
    <source>
        <dbReference type="EMBL" id="KAG2236029.1"/>
    </source>
</evidence>
<evidence type="ECO:0000256" key="6">
    <source>
        <dbReference type="ARBA" id="ARBA00023326"/>
    </source>
</evidence>
<dbReference type="InterPro" id="IPR017853">
    <property type="entry name" value="GH"/>
</dbReference>
<dbReference type="InterPro" id="IPR001223">
    <property type="entry name" value="Glyco_hydro18_cat"/>
</dbReference>
<evidence type="ECO:0000256" key="2">
    <source>
        <dbReference type="ARBA" id="ARBA00022801"/>
    </source>
</evidence>
<dbReference type="PROSITE" id="PS01095">
    <property type="entry name" value="GH18_1"/>
    <property type="match status" value="1"/>
</dbReference>
<dbReference type="SMART" id="SM00636">
    <property type="entry name" value="Glyco_18"/>
    <property type="match status" value="1"/>
</dbReference>
<dbReference type="SUPFAM" id="SSF51445">
    <property type="entry name" value="(Trans)glycosidases"/>
    <property type="match status" value="1"/>
</dbReference>
<evidence type="ECO:0000256" key="5">
    <source>
        <dbReference type="ARBA" id="ARBA00023295"/>
    </source>
</evidence>
<sequence>MSRLVILVVAFFALFTFTTAAKYHIAHKHSSNVQKISPDLVLSHLYLNEHKLVAYVVDWDIPKSIRWDHLDHIAYAFAEPNENGELESYSGSNLKYIVTEAHKNNVGVSISVGGWSGSRYFSSLVSSPDKLHILVNNIMSMVKEYNLDGVNIDWEYPNDPNGVSCNLRNPKDTANYLTFVQELRKALDDKYKDIKKVITLAVGTSPFNDENQNPTSNFDKGWSDTVDYFYIMSYDVSGSWMNQTGPNAPLKEASSGNYDTSVVQSVQAWSSAGIPNEQLIVGLPFYGTALKTSQTVTSASGLYVKLANPSTIKGDQYDEMGADPCPGAQKSYSGSFQWRSIISTGLLSNKNGWKAYWDKVSTTPYAYHEKSNKFLSFDNPQSLKDKIDYIKKSNLGGAMIWSLEMDDAKNTLLASIQKVRD</sequence>
<dbReference type="AlphaFoldDB" id="A0A8H7SUY1"/>
<dbReference type="Gene3D" id="3.10.50.10">
    <property type="match status" value="1"/>
</dbReference>
<feature type="chain" id="PRO_5034226180" description="GH18 domain-containing protein" evidence="9">
    <location>
        <begin position="21"/>
        <end position="421"/>
    </location>
</feature>
<comment type="similarity">
    <text evidence="8">Belongs to the glycosyl hydrolase 18 family.</text>
</comment>
<dbReference type="GO" id="GO:0008061">
    <property type="term" value="F:chitin binding"/>
    <property type="evidence" value="ECO:0007669"/>
    <property type="project" value="InterPro"/>
</dbReference>